<accession>A0ABT3CVY4</accession>
<dbReference type="PANTHER" id="PTHR21666:SF270">
    <property type="entry name" value="MUREIN HYDROLASE ACTIVATOR ENVC"/>
    <property type="match status" value="1"/>
</dbReference>
<dbReference type="InterPro" id="IPR016047">
    <property type="entry name" value="M23ase_b-sheet_dom"/>
</dbReference>
<protein>
    <submittedName>
        <fullName evidence="4">Peptidoglycan DD-metalloendopeptidase family protein</fullName>
    </submittedName>
</protein>
<evidence type="ECO:0000256" key="1">
    <source>
        <dbReference type="SAM" id="SignalP"/>
    </source>
</evidence>
<organism evidence="4 5">
    <name type="scientific">Reichenbachiella ulvae</name>
    <dbReference type="NCBI Taxonomy" id="2980104"/>
    <lineage>
        <taxon>Bacteria</taxon>
        <taxon>Pseudomonadati</taxon>
        <taxon>Bacteroidota</taxon>
        <taxon>Cytophagia</taxon>
        <taxon>Cytophagales</taxon>
        <taxon>Reichenbachiellaceae</taxon>
        <taxon>Reichenbachiella</taxon>
    </lineage>
</organism>
<feature type="domain" description="DUF3887" evidence="3">
    <location>
        <begin position="29"/>
        <end position="115"/>
    </location>
</feature>
<name>A0ABT3CVY4_9BACT</name>
<dbReference type="InterPro" id="IPR050570">
    <property type="entry name" value="Cell_wall_metabolism_enzyme"/>
</dbReference>
<proteinExistence type="predicted"/>
<dbReference type="Gene3D" id="3.10.450.590">
    <property type="match status" value="1"/>
</dbReference>
<dbReference type="EMBL" id="JAOYOD010000001">
    <property type="protein sequence ID" value="MCV9387764.1"/>
    <property type="molecule type" value="Genomic_DNA"/>
</dbReference>
<dbReference type="RefSeq" id="WP_264138583.1">
    <property type="nucleotide sequence ID" value="NZ_JAOYOD010000001.1"/>
</dbReference>
<evidence type="ECO:0000313" key="5">
    <source>
        <dbReference type="Proteomes" id="UP001300692"/>
    </source>
</evidence>
<sequence length="318" mass="35680">MKYFFLSLLLGMSNTMIAQNESSNYSKAALQFQQFYNATEYDSIFELYDDGMRGELSRDKSQAFLSSLYAQVGAIQTMEFSRFEEQVVAVYKTTFERATLAINMVVSPSGQITGLRVLPFVEAATMERNMSKMILPFKEEWTVVWGGDTKEQNYHVQSLAQKGAFDIVITDEMGKSYKEGTGKNEDYYAFGKELYAPCAAEVVMVVDGIYDNEPGKMNPAFVTGNTVVLRTENEEYLYFAHFKQNSIVVEQGQQVQAGDLLGLCGNSGNSSEAHIHFHIQDGLDMNASQGVKCYFDQLLVNGESRKDYSPVQGDKIKP</sequence>
<keyword evidence="5" id="KW-1185">Reference proteome</keyword>
<evidence type="ECO:0000313" key="4">
    <source>
        <dbReference type="EMBL" id="MCV9387764.1"/>
    </source>
</evidence>
<dbReference type="Pfam" id="PF01551">
    <property type="entry name" value="Peptidase_M23"/>
    <property type="match status" value="1"/>
</dbReference>
<keyword evidence="1" id="KW-0732">Signal</keyword>
<dbReference type="CDD" id="cd12797">
    <property type="entry name" value="M23_peptidase"/>
    <property type="match status" value="1"/>
</dbReference>
<dbReference type="Gene3D" id="2.70.70.10">
    <property type="entry name" value="Glucose Permease (Domain IIA)"/>
    <property type="match status" value="1"/>
</dbReference>
<evidence type="ECO:0000259" key="3">
    <source>
        <dbReference type="Pfam" id="PF13026"/>
    </source>
</evidence>
<evidence type="ECO:0000259" key="2">
    <source>
        <dbReference type="Pfam" id="PF01551"/>
    </source>
</evidence>
<reference evidence="4 5" key="1">
    <citation type="submission" date="2022-10" db="EMBL/GenBank/DDBJ databases">
        <title>Comparative genomics and taxonomic characterization of three novel marine species of genus Reichenbachiella exhibiting antioxidant and polysaccharide degradation activities.</title>
        <authorList>
            <person name="Muhammad N."/>
            <person name="Lee Y.-J."/>
            <person name="Ko J."/>
            <person name="Kim S.-G."/>
        </authorList>
    </citation>
    <scope>NUCLEOTIDE SEQUENCE [LARGE SCALE GENOMIC DNA]</scope>
    <source>
        <strain evidence="4 5">ABR2-5</strain>
    </source>
</reference>
<feature type="chain" id="PRO_5045131610" evidence="1">
    <location>
        <begin position="19"/>
        <end position="318"/>
    </location>
</feature>
<dbReference type="PANTHER" id="PTHR21666">
    <property type="entry name" value="PEPTIDASE-RELATED"/>
    <property type="match status" value="1"/>
</dbReference>
<comment type="caution">
    <text evidence="4">The sequence shown here is derived from an EMBL/GenBank/DDBJ whole genome shotgun (WGS) entry which is preliminary data.</text>
</comment>
<dbReference type="InterPro" id="IPR024981">
    <property type="entry name" value="DUF3887"/>
</dbReference>
<feature type="signal peptide" evidence="1">
    <location>
        <begin position="1"/>
        <end position="18"/>
    </location>
</feature>
<dbReference type="Proteomes" id="UP001300692">
    <property type="component" value="Unassembled WGS sequence"/>
</dbReference>
<dbReference type="SUPFAM" id="SSF51261">
    <property type="entry name" value="Duplicated hybrid motif"/>
    <property type="match status" value="1"/>
</dbReference>
<feature type="domain" description="M23ase beta-sheet core" evidence="2">
    <location>
        <begin position="192"/>
        <end position="281"/>
    </location>
</feature>
<dbReference type="InterPro" id="IPR011055">
    <property type="entry name" value="Dup_hybrid_motif"/>
</dbReference>
<dbReference type="Pfam" id="PF13026">
    <property type="entry name" value="DUF3887"/>
    <property type="match status" value="1"/>
</dbReference>
<gene>
    <name evidence="4" type="ORF">N7U62_13865</name>
</gene>